<gene>
    <name evidence="8" type="ORF">Tci_595603</name>
</gene>
<keyword evidence="6" id="KW-0472">Membrane</keyword>
<keyword evidence="3 8" id="KW-0762">Sugar transport</keyword>
<evidence type="ECO:0000256" key="6">
    <source>
        <dbReference type="ARBA" id="ARBA00023136"/>
    </source>
</evidence>
<evidence type="ECO:0000256" key="1">
    <source>
        <dbReference type="ARBA" id="ARBA00004370"/>
    </source>
</evidence>
<protein>
    <submittedName>
        <fullName evidence="8">Sugar transporter ERD6-like 6</fullName>
    </submittedName>
</protein>
<dbReference type="EMBL" id="BKCJ010390274">
    <property type="protein sequence ID" value="GFA23631.1"/>
    <property type="molecule type" value="Genomic_DNA"/>
</dbReference>
<keyword evidence="4" id="KW-0812">Transmembrane</keyword>
<dbReference type="GO" id="GO:0022857">
    <property type="term" value="F:transmembrane transporter activity"/>
    <property type="evidence" value="ECO:0007669"/>
    <property type="project" value="InterPro"/>
</dbReference>
<keyword evidence="5" id="KW-1133">Transmembrane helix</keyword>
<name>A0A699JBR5_TANCI</name>
<dbReference type="InterPro" id="IPR036259">
    <property type="entry name" value="MFS_trans_sf"/>
</dbReference>
<accession>A0A699JBR5</accession>
<dbReference type="GO" id="GO:0016020">
    <property type="term" value="C:membrane"/>
    <property type="evidence" value="ECO:0007669"/>
    <property type="project" value="UniProtKB-SubCell"/>
</dbReference>
<dbReference type="Gene3D" id="1.20.1250.20">
    <property type="entry name" value="MFS general substrate transporter like domains"/>
    <property type="match status" value="1"/>
</dbReference>
<dbReference type="AlphaFoldDB" id="A0A699JBR5"/>
<comment type="similarity">
    <text evidence="7">Belongs to the major facilitator superfamily. Phosphate:H(+) symporter (TC 2.A.1.9) family.</text>
</comment>
<evidence type="ECO:0000256" key="4">
    <source>
        <dbReference type="ARBA" id="ARBA00022692"/>
    </source>
</evidence>
<reference evidence="8" key="1">
    <citation type="journal article" date="2019" name="Sci. Rep.">
        <title>Draft genome of Tanacetum cinerariifolium, the natural source of mosquito coil.</title>
        <authorList>
            <person name="Yamashiro T."/>
            <person name="Shiraishi A."/>
            <person name="Satake H."/>
            <person name="Nakayama K."/>
        </authorList>
    </citation>
    <scope>NUCLEOTIDE SEQUENCE</scope>
</reference>
<organism evidence="8">
    <name type="scientific">Tanacetum cinerariifolium</name>
    <name type="common">Dalmatian daisy</name>
    <name type="synonym">Chrysanthemum cinerariifolium</name>
    <dbReference type="NCBI Taxonomy" id="118510"/>
    <lineage>
        <taxon>Eukaryota</taxon>
        <taxon>Viridiplantae</taxon>
        <taxon>Streptophyta</taxon>
        <taxon>Embryophyta</taxon>
        <taxon>Tracheophyta</taxon>
        <taxon>Spermatophyta</taxon>
        <taxon>Magnoliopsida</taxon>
        <taxon>eudicotyledons</taxon>
        <taxon>Gunneridae</taxon>
        <taxon>Pentapetalae</taxon>
        <taxon>asterids</taxon>
        <taxon>campanulids</taxon>
        <taxon>Asterales</taxon>
        <taxon>Asteraceae</taxon>
        <taxon>Asteroideae</taxon>
        <taxon>Anthemideae</taxon>
        <taxon>Anthemidinae</taxon>
        <taxon>Tanacetum</taxon>
    </lineage>
</organism>
<dbReference type="PANTHER" id="PTHR48021:SF88">
    <property type="entry name" value="MAJOR FACILITATOR, SUGAR TRANSPORTER, MAJOR FACILITATOR SUPERFAMILY"/>
    <property type="match status" value="1"/>
</dbReference>
<evidence type="ECO:0000256" key="7">
    <source>
        <dbReference type="ARBA" id="ARBA00044504"/>
    </source>
</evidence>
<keyword evidence="3 8" id="KW-0813">Transport</keyword>
<evidence type="ECO:0000256" key="2">
    <source>
        <dbReference type="ARBA" id="ARBA00010992"/>
    </source>
</evidence>
<dbReference type="Pfam" id="PF00083">
    <property type="entry name" value="Sugar_tr"/>
    <property type="match status" value="1"/>
</dbReference>
<proteinExistence type="inferred from homology"/>
<dbReference type="PANTHER" id="PTHR48021">
    <property type="match status" value="1"/>
</dbReference>
<sequence length="151" mass="17540">MVPAATTDCYYRYRISTPPHLTTTVSHWHRNQGLPSFELDDIHALFCKNVPCLILIPGLFFIPESPRWLEKIGMTDDFEASLQVLHGFDTDITQEVNEIKVITQEREETKGWHDPNTVYCSNLQFRLLYPPRILFPNTNINFLGIASRSFR</sequence>
<evidence type="ECO:0000256" key="3">
    <source>
        <dbReference type="ARBA" id="ARBA00022597"/>
    </source>
</evidence>
<evidence type="ECO:0000256" key="5">
    <source>
        <dbReference type="ARBA" id="ARBA00022989"/>
    </source>
</evidence>
<dbReference type="InterPro" id="IPR005828">
    <property type="entry name" value="MFS_sugar_transport-like"/>
</dbReference>
<evidence type="ECO:0000313" key="8">
    <source>
        <dbReference type="EMBL" id="GFA23631.1"/>
    </source>
</evidence>
<comment type="caution">
    <text evidence="8">The sequence shown here is derived from an EMBL/GenBank/DDBJ whole genome shotgun (WGS) entry which is preliminary data.</text>
</comment>
<dbReference type="InterPro" id="IPR050549">
    <property type="entry name" value="MFS_Trehalose_Transporter"/>
</dbReference>
<comment type="similarity">
    <text evidence="2">Belongs to the major facilitator superfamily. Sugar transporter (TC 2.A.1.1) family.</text>
</comment>
<comment type="subcellular location">
    <subcellularLocation>
        <location evidence="1">Membrane</location>
    </subcellularLocation>
</comment>